<dbReference type="PANTHER" id="PTHR34582:SF6">
    <property type="entry name" value="UPF0702 TRANSMEMBRANE PROTEIN YCAP"/>
    <property type="match status" value="1"/>
</dbReference>
<evidence type="ECO:0000256" key="6">
    <source>
        <dbReference type="ARBA" id="ARBA00023136"/>
    </source>
</evidence>
<evidence type="ECO:0000256" key="1">
    <source>
        <dbReference type="ARBA" id="ARBA00004651"/>
    </source>
</evidence>
<keyword evidence="6 7" id="KW-0472">Membrane</keyword>
<keyword evidence="4 7" id="KW-0812">Transmembrane</keyword>
<dbReference type="Proteomes" id="UP000683497">
    <property type="component" value="Chromosome"/>
</dbReference>
<evidence type="ECO:0000313" key="9">
    <source>
        <dbReference type="EMBL" id="QWW80522.1"/>
    </source>
</evidence>
<dbReference type="EMBL" id="CP076838">
    <property type="protein sequence ID" value="QWW80522.1"/>
    <property type="molecule type" value="Genomic_DNA"/>
</dbReference>
<name>A0ABX8JW72_9ENTR</name>
<evidence type="ECO:0000256" key="7">
    <source>
        <dbReference type="SAM" id="Phobius"/>
    </source>
</evidence>
<keyword evidence="5 7" id="KW-1133">Transmembrane helix</keyword>
<organism evidence="9 10">
    <name type="scientific">Leclercia pneumoniae</name>
    <dbReference type="NCBI Taxonomy" id="2815358"/>
    <lineage>
        <taxon>Bacteria</taxon>
        <taxon>Pseudomonadati</taxon>
        <taxon>Pseudomonadota</taxon>
        <taxon>Gammaproteobacteria</taxon>
        <taxon>Enterobacterales</taxon>
        <taxon>Enterobacteriaceae</taxon>
        <taxon>Leclercia</taxon>
    </lineage>
</organism>
<evidence type="ECO:0000259" key="8">
    <source>
        <dbReference type="Pfam" id="PF04239"/>
    </source>
</evidence>
<reference evidence="9 10" key="1">
    <citation type="submission" date="2021-06" db="EMBL/GenBank/DDBJ databases">
        <title>Leclercia pneumoniae sp. nov.</title>
        <authorList>
            <person name="Hoenemann M."/>
            <person name="Viehweger A."/>
            <person name="Dietze N."/>
        </authorList>
    </citation>
    <scope>NUCLEOTIDE SEQUENCE [LARGE SCALE GENOMIC DNA]</scope>
    <source>
        <strain evidence="10">49125</strain>
    </source>
</reference>
<proteinExistence type="inferred from homology"/>
<dbReference type="InterPro" id="IPR007353">
    <property type="entry name" value="DUF421"/>
</dbReference>
<evidence type="ECO:0000256" key="5">
    <source>
        <dbReference type="ARBA" id="ARBA00022989"/>
    </source>
</evidence>
<feature type="domain" description="YetF C-terminal" evidence="8">
    <location>
        <begin position="82"/>
        <end position="148"/>
    </location>
</feature>
<accession>A0ABX8JW72</accession>
<dbReference type="InterPro" id="IPR023090">
    <property type="entry name" value="UPF0702_alpha/beta_dom_sf"/>
</dbReference>
<keyword evidence="3" id="KW-1003">Cell membrane</keyword>
<comment type="subcellular location">
    <subcellularLocation>
        <location evidence="1">Cell membrane</location>
        <topology evidence="1">Multi-pass membrane protein</topology>
    </subcellularLocation>
</comment>
<comment type="similarity">
    <text evidence="2">Belongs to the UPF0702 family.</text>
</comment>
<evidence type="ECO:0000256" key="3">
    <source>
        <dbReference type="ARBA" id="ARBA00022475"/>
    </source>
</evidence>
<sequence length="150" mass="16486">MEMILRAVAIYLILLVVFKIAGRRALLQMTSFDLILLLIISEATQQALLGNDFSVTGAMLTIVTLVVIDMLFGVLKKYIHGAESVLDGSPIILVSHGELQNDKLKKVDVSCDDILVSARQNHGITELKEIKYAILERNGHISIIPEESAS</sequence>
<protein>
    <submittedName>
        <fullName evidence="9">DUF421 domain-containing protein</fullName>
    </submittedName>
</protein>
<dbReference type="Pfam" id="PF04239">
    <property type="entry name" value="DUF421"/>
    <property type="match status" value="1"/>
</dbReference>
<gene>
    <name evidence="9" type="ORF">KQ929_04550</name>
</gene>
<dbReference type="RefSeq" id="WP_207292259.1">
    <property type="nucleotide sequence ID" value="NZ_CP071383.1"/>
</dbReference>
<feature type="transmembrane region" description="Helical" evidence="7">
    <location>
        <begin position="53"/>
        <end position="75"/>
    </location>
</feature>
<keyword evidence="10" id="KW-1185">Reference proteome</keyword>
<evidence type="ECO:0000313" key="10">
    <source>
        <dbReference type="Proteomes" id="UP000683497"/>
    </source>
</evidence>
<evidence type="ECO:0000256" key="4">
    <source>
        <dbReference type="ARBA" id="ARBA00022692"/>
    </source>
</evidence>
<evidence type="ECO:0000256" key="2">
    <source>
        <dbReference type="ARBA" id="ARBA00006448"/>
    </source>
</evidence>
<dbReference type="Gene3D" id="3.30.240.20">
    <property type="entry name" value="bsu07140 like domains"/>
    <property type="match status" value="1"/>
</dbReference>
<dbReference type="PANTHER" id="PTHR34582">
    <property type="entry name" value="UPF0702 TRANSMEMBRANE PROTEIN YCAP"/>
    <property type="match status" value="1"/>
</dbReference>